<dbReference type="GO" id="GO:0003824">
    <property type="term" value="F:catalytic activity"/>
    <property type="evidence" value="ECO:0007669"/>
    <property type="project" value="InterPro"/>
</dbReference>
<dbReference type="Pfam" id="PF00383">
    <property type="entry name" value="dCMP_cyt_deam_1"/>
    <property type="match status" value="1"/>
</dbReference>
<dbReference type="Proteomes" id="UP000005096">
    <property type="component" value="Chromosome"/>
</dbReference>
<dbReference type="InterPro" id="IPR016193">
    <property type="entry name" value="Cytidine_deaminase-like"/>
</dbReference>
<keyword evidence="3" id="KW-1185">Reference proteome</keyword>
<accession>E3CX63</accession>
<dbReference type="Gene3D" id="3.40.140.10">
    <property type="entry name" value="Cytidine Deaminase, domain 2"/>
    <property type="match status" value="1"/>
</dbReference>
<dbReference type="InterPro" id="IPR002125">
    <property type="entry name" value="CMP_dCMP_dom"/>
</dbReference>
<proteinExistence type="predicted"/>
<evidence type="ECO:0000259" key="1">
    <source>
        <dbReference type="PROSITE" id="PS51747"/>
    </source>
</evidence>
<sequence>MRFRSPGTISAEEIDALLDVVEHRILPLTEECVRRGHNLFGGAVLDPETLQPLAVGSNRRGDNPVFHGEIDTILRFFELPDHPAPGETVFLATHEPCSMCLSALAWSGFREVWYLFEYAETAEDFHMPDDLTMLSALFGAKGTNHHNAYLDLHGLREAVAVSPEAPRLEERIRGLKERYRALPVDLG</sequence>
<evidence type="ECO:0000313" key="3">
    <source>
        <dbReference type="Proteomes" id="UP000005096"/>
    </source>
</evidence>
<dbReference type="PROSITE" id="PS51747">
    <property type="entry name" value="CYT_DCMP_DEAMINASES_2"/>
    <property type="match status" value="1"/>
</dbReference>
<name>E3CX63_9BACT</name>
<evidence type="ECO:0000313" key="2">
    <source>
        <dbReference type="EMBL" id="EFQ24410.1"/>
    </source>
</evidence>
<organism evidence="2 3">
    <name type="scientific">Aminomonas paucivorans DSM 12260</name>
    <dbReference type="NCBI Taxonomy" id="584708"/>
    <lineage>
        <taxon>Bacteria</taxon>
        <taxon>Thermotogati</taxon>
        <taxon>Synergistota</taxon>
        <taxon>Synergistia</taxon>
        <taxon>Synergistales</taxon>
        <taxon>Synergistaceae</taxon>
        <taxon>Aminomonas</taxon>
    </lineage>
</organism>
<reference evidence="2 3" key="1">
    <citation type="journal article" date="2010" name="Stand. Genomic Sci.">
        <title>Non-contiguous finished genome sequence of Aminomonas paucivorans type strain (GLU-3).</title>
        <authorList>
            <person name="Pitluck S."/>
            <person name="Yasawong M."/>
            <person name="Held B."/>
            <person name="Lapidus A."/>
            <person name="Nolan M."/>
            <person name="Copeland A."/>
            <person name="Lucas S."/>
            <person name="Del Rio T.G."/>
            <person name="Tice H."/>
            <person name="Cheng J.F."/>
            <person name="Chertkov O."/>
            <person name="Goodwin L."/>
            <person name="Tapia R."/>
            <person name="Han C."/>
            <person name="Liolios K."/>
            <person name="Ivanova N."/>
            <person name="Mavromatis K."/>
            <person name="Ovchinnikova G."/>
            <person name="Pati A."/>
            <person name="Chen A."/>
            <person name="Palaniappan K."/>
            <person name="Land M."/>
            <person name="Hauser L."/>
            <person name="Chang Y.J."/>
            <person name="Jeffries C.D."/>
            <person name="Pukall R."/>
            <person name="Spring S."/>
            <person name="Rohde M."/>
            <person name="Sikorski J."/>
            <person name="Goker M."/>
            <person name="Woyke T."/>
            <person name="Bristow J."/>
            <person name="Eisen J.A."/>
            <person name="Markowitz V."/>
            <person name="Hugenholtz P."/>
            <person name="Kyrpides N.C."/>
            <person name="Klenk H.P."/>
        </authorList>
    </citation>
    <scope>NUCLEOTIDE SEQUENCE [LARGE SCALE GENOMIC DNA]</scope>
    <source>
        <strain evidence="2 3">DSM 12260</strain>
    </source>
</reference>
<dbReference type="eggNOG" id="COG0590">
    <property type="taxonomic scope" value="Bacteria"/>
</dbReference>
<dbReference type="AlphaFoldDB" id="E3CX63"/>
<gene>
    <name evidence="2" type="ORF">Apau_1998</name>
</gene>
<dbReference type="EMBL" id="CM001022">
    <property type="protein sequence ID" value="EFQ24410.1"/>
    <property type="molecule type" value="Genomic_DNA"/>
</dbReference>
<dbReference type="PaxDb" id="584708-Apau_1998"/>
<dbReference type="HOGENOM" id="CLU_107695_0_0_0"/>
<dbReference type="OrthoDB" id="9802676at2"/>
<dbReference type="SUPFAM" id="SSF53927">
    <property type="entry name" value="Cytidine deaminase-like"/>
    <property type="match status" value="1"/>
</dbReference>
<feature type="domain" description="CMP/dCMP-type deaminase" evidence="1">
    <location>
        <begin position="27"/>
        <end position="138"/>
    </location>
</feature>
<protein>
    <submittedName>
        <fullName evidence="2">CMP/dCMP deaminase zinc-binding</fullName>
    </submittedName>
</protein>
<dbReference type="STRING" id="584708.Apau_1998"/>
<dbReference type="RefSeq" id="WP_006301648.1">
    <property type="nucleotide sequence ID" value="NZ_CM001022.1"/>
</dbReference>